<dbReference type="Proteomes" id="UP000297814">
    <property type="component" value="Unassembled WGS sequence"/>
</dbReference>
<evidence type="ECO:0000313" key="3">
    <source>
        <dbReference type="Proteomes" id="UP000297814"/>
    </source>
</evidence>
<name>A0A4Z1GE90_9HELO</name>
<evidence type="ECO:0000256" key="1">
    <source>
        <dbReference type="SAM" id="SignalP"/>
    </source>
</evidence>
<gene>
    <name evidence="2" type="ORF">BHYA_0337g00090</name>
</gene>
<accession>A0A4Z1GE90</accession>
<protein>
    <recommendedName>
        <fullName evidence="4">Apple domain-containing protein</fullName>
    </recommendedName>
</protein>
<comment type="caution">
    <text evidence="2">The sequence shown here is derived from an EMBL/GenBank/DDBJ whole genome shotgun (WGS) entry which is preliminary data.</text>
</comment>
<sequence length="378" mass="39321">MKLFGILAAISALSTSLVLASPILEERTDVACLVQVILINLITLNHGESFCSSYLGIQTSTIVKTTTKSFTTTTVLPVQTSTTTVVTGTETTTLTSLATSQTTATATVFTSSVSTQTNVVSVTSTLTANPVYPTKTSGTPGPPPAKRSVAALSGRTLPDIPAWLVGYSAASISAACSCLKLPTPSTTSVVTASQTSTVVSTPPAVTSSVLTKTVVTTTTRSVSTRTDTQTLTSVTATYTLTQTSTSTTVATETPTVLSCPSIEYALPGYQQSFTNPTQSNTTSTNGDVTLFACCDLCFKTSNCYAFYWGGIRTTGPQELGACSYFRYISTPPTVISTPPQACPLGVDTREQINYALPRPIQAFGAGPCDLSGVPFTQA</sequence>
<feature type="chain" id="PRO_5021443918" description="Apple domain-containing protein" evidence="1">
    <location>
        <begin position="21"/>
        <end position="378"/>
    </location>
</feature>
<feature type="signal peptide" evidence="1">
    <location>
        <begin position="1"/>
        <end position="20"/>
    </location>
</feature>
<reference evidence="2 3" key="1">
    <citation type="submission" date="2017-12" db="EMBL/GenBank/DDBJ databases">
        <title>Comparative genomics of Botrytis spp.</title>
        <authorList>
            <person name="Valero-Jimenez C.A."/>
            <person name="Tapia P."/>
            <person name="Veloso J."/>
            <person name="Silva-Moreno E."/>
            <person name="Staats M."/>
            <person name="Valdes J.H."/>
            <person name="Van Kan J.A.L."/>
        </authorList>
    </citation>
    <scope>NUCLEOTIDE SEQUENCE [LARGE SCALE GENOMIC DNA]</scope>
    <source>
        <strain evidence="2 3">Bh0001</strain>
    </source>
</reference>
<keyword evidence="3" id="KW-1185">Reference proteome</keyword>
<organism evidence="2 3">
    <name type="scientific">Botrytis hyacinthi</name>
    <dbReference type="NCBI Taxonomy" id="278943"/>
    <lineage>
        <taxon>Eukaryota</taxon>
        <taxon>Fungi</taxon>
        <taxon>Dikarya</taxon>
        <taxon>Ascomycota</taxon>
        <taxon>Pezizomycotina</taxon>
        <taxon>Leotiomycetes</taxon>
        <taxon>Helotiales</taxon>
        <taxon>Sclerotiniaceae</taxon>
        <taxon>Botrytis</taxon>
    </lineage>
</organism>
<evidence type="ECO:0008006" key="4">
    <source>
        <dbReference type="Google" id="ProtNLM"/>
    </source>
</evidence>
<evidence type="ECO:0000313" key="2">
    <source>
        <dbReference type="EMBL" id="TGO32237.1"/>
    </source>
</evidence>
<proteinExistence type="predicted"/>
<dbReference type="EMBL" id="PQXK01000337">
    <property type="protein sequence ID" value="TGO32237.1"/>
    <property type="molecule type" value="Genomic_DNA"/>
</dbReference>
<dbReference type="AlphaFoldDB" id="A0A4Z1GE90"/>
<keyword evidence="1" id="KW-0732">Signal</keyword>